<dbReference type="STRING" id="655015.B1812_05885"/>
<proteinExistence type="predicted"/>
<evidence type="ECO:0000313" key="2">
    <source>
        <dbReference type="Proteomes" id="UP000193978"/>
    </source>
</evidence>
<keyword evidence="2" id="KW-1185">Reference proteome</keyword>
<sequence>MNRLEKRLQTLEDRFPRNPFEALTDSEVFALVVQCRADATGEAVTDEALATVRLTRAGFEETMAALPADTIDRIADWAEQQERTG</sequence>
<dbReference type="AlphaFoldDB" id="A0A1W6MSU8"/>
<dbReference type="Proteomes" id="UP000193978">
    <property type="component" value="Chromosome"/>
</dbReference>
<organism evidence="1 2">
    <name type="scientific">Methylocystis bryophila</name>
    <dbReference type="NCBI Taxonomy" id="655015"/>
    <lineage>
        <taxon>Bacteria</taxon>
        <taxon>Pseudomonadati</taxon>
        <taxon>Pseudomonadota</taxon>
        <taxon>Alphaproteobacteria</taxon>
        <taxon>Hyphomicrobiales</taxon>
        <taxon>Methylocystaceae</taxon>
        <taxon>Methylocystis</taxon>
    </lineage>
</organism>
<protein>
    <submittedName>
        <fullName evidence="1">Uncharacterized protein</fullName>
    </submittedName>
</protein>
<dbReference type="KEGG" id="mbry:B1812_05885"/>
<name>A0A1W6MSU8_9HYPH</name>
<reference evidence="1 2" key="1">
    <citation type="submission" date="2017-02" db="EMBL/GenBank/DDBJ databases">
        <authorList>
            <person name="Peterson S.W."/>
        </authorList>
    </citation>
    <scope>NUCLEOTIDE SEQUENCE [LARGE SCALE GENOMIC DNA]</scope>
    <source>
        <strain evidence="1 2">S285</strain>
    </source>
</reference>
<dbReference type="EMBL" id="CP019948">
    <property type="protein sequence ID" value="ARN80680.1"/>
    <property type="molecule type" value="Genomic_DNA"/>
</dbReference>
<dbReference type="RefSeq" id="WP_085770754.1">
    <property type="nucleotide sequence ID" value="NZ_AP027149.1"/>
</dbReference>
<accession>A0A1W6MSU8</accession>
<gene>
    <name evidence="1" type="ORF">B1812_05885</name>
</gene>
<evidence type="ECO:0000313" key="1">
    <source>
        <dbReference type="EMBL" id="ARN80680.1"/>
    </source>
</evidence>